<evidence type="ECO:0000259" key="2">
    <source>
        <dbReference type="Pfam" id="PF10988"/>
    </source>
</evidence>
<protein>
    <recommendedName>
        <fullName evidence="2">Putative auto-transporter adhesin head GIN domain-containing protein</fullName>
    </recommendedName>
</protein>
<sequence>MKNIILSIGLLFATALSTAQNVFQASGERSVLRTELPKYTKIDIDSRWEVTLVNEKNDHIYIDADNAIHPIIKATVEEGTLKISLETPKGVNFVQTGGIKLKIPIKGTSELKMQSGKIRSEEPINMSSYKMLLDFLSEIDLKLNVNDLDLEIGSCREGNLQLNCRNLTFNAGSLTKLPISGKVENLNFVSNRIIQLETYDLKIQNAIFNTSGIVKAKLRIDGTIQGKPSGIFELYYKGNATNQIETNSMIKIIKEEK</sequence>
<dbReference type="InterPro" id="IPR021255">
    <property type="entry name" value="DUF2807"/>
</dbReference>
<organism evidence="3 4">
    <name type="scientific">Capnocytophaga endodontalis</name>
    <dbReference type="NCBI Taxonomy" id="2708117"/>
    <lineage>
        <taxon>Bacteria</taxon>
        <taxon>Pseudomonadati</taxon>
        <taxon>Bacteroidota</taxon>
        <taxon>Flavobacteriia</taxon>
        <taxon>Flavobacteriales</taxon>
        <taxon>Flavobacteriaceae</taxon>
        <taxon>Capnocytophaga</taxon>
    </lineage>
</organism>
<gene>
    <name evidence="3" type="ORF">CBG49_13905</name>
</gene>
<keyword evidence="1" id="KW-0732">Signal</keyword>
<dbReference type="KEGG" id="capn:CBG49_13905"/>
<dbReference type="Proteomes" id="UP000197007">
    <property type="component" value="Chromosome"/>
</dbReference>
<keyword evidence="4" id="KW-1185">Reference proteome</keyword>
<dbReference type="AlphaFoldDB" id="A0A1Z4BS25"/>
<evidence type="ECO:0000313" key="4">
    <source>
        <dbReference type="Proteomes" id="UP000197007"/>
    </source>
</evidence>
<feature type="signal peptide" evidence="1">
    <location>
        <begin position="1"/>
        <end position="19"/>
    </location>
</feature>
<accession>A0A1Z4BS25</accession>
<evidence type="ECO:0000313" key="3">
    <source>
        <dbReference type="EMBL" id="ASF44096.1"/>
    </source>
</evidence>
<proteinExistence type="predicted"/>
<feature type="chain" id="PRO_5012328575" description="Putative auto-transporter adhesin head GIN domain-containing protein" evidence="1">
    <location>
        <begin position="20"/>
        <end position="257"/>
    </location>
</feature>
<evidence type="ECO:0000256" key="1">
    <source>
        <dbReference type="SAM" id="SignalP"/>
    </source>
</evidence>
<dbReference type="Gene3D" id="2.160.20.120">
    <property type="match status" value="1"/>
</dbReference>
<name>A0A1Z4BS25_9FLAO</name>
<dbReference type="EMBL" id="CP022022">
    <property type="protein sequence ID" value="ASF44096.1"/>
    <property type="molecule type" value="Genomic_DNA"/>
</dbReference>
<feature type="domain" description="Putative auto-transporter adhesin head GIN" evidence="2">
    <location>
        <begin position="39"/>
        <end position="240"/>
    </location>
</feature>
<reference evidence="4" key="1">
    <citation type="submission" date="2017-06" db="EMBL/GenBank/DDBJ databases">
        <title>Complete genome sequence of Capnocytophaga sp. KCOM 1579 (=ChDC OS43) isolated from a human refractory periapical abscess lesion.</title>
        <authorList>
            <person name="Kook J.-K."/>
            <person name="Park S.-N."/>
            <person name="Lim Y.K."/>
            <person name="Roh H."/>
        </authorList>
    </citation>
    <scope>NUCLEOTIDE SEQUENCE [LARGE SCALE GENOMIC DNA]</scope>
    <source>
        <strain evidence="4">ChDC OS43</strain>
    </source>
</reference>
<dbReference type="Pfam" id="PF10988">
    <property type="entry name" value="DUF2807"/>
    <property type="match status" value="1"/>
</dbReference>
<dbReference type="RefSeq" id="WP_088594947.1">
    <property type="nucleotide sequence ID" value="NZ_CP022022.1"/>
</dbReference>